<evidence type="ECO:0000256" key="1">
    <source>
        <dbReference type="SAM" id="Phobius"/>
    </source>
</evidence>
<reference evidence="3" key="1">
    <citation type="submission" date="2016-12" db="EMBL/GenBank/DDBJ databases">
        <authorList>
            <person name="Herbold C."/>
        </authorList>
    </citation>
    <scope>NUCLEOTIDE SEQUENCE [LARGE SCALE GENOMIC DNA]</scope>
</reference>
<name>A0A2H1EFX5_9ARCH</name>
<dbReference type="AlphaFoldDB" id="A0A2H1EFX5"/>
<organism evidence="2 3">
    <name type="scientific">Nitrosotalea sinensis</name>
    <dbReference type="NCBI Taxonomy" id="1499975"/>
    <lineage>
        <taxon>Archaea</taxon>
        <taxon>Nitrososphaerota</taxon>
        <taxon>Nitrososphaeria</taxon>
        <taxon>Nitrosotaleales</taxon>
        <taxon>Nitrosotaleaceae</taxon>
        <taxon>Nitrosotalea</taxon>
    </lineage>
</organism>
<keyword evidence="1" id="KW-1133">Transmembrane helix</keyword>
<keyword evidence="3" id="KW-1185">Reference proteome</keyword>
<keyword evidence="1" id="KW-0812">Transmembrane</keyword>
<sequence>MQDWSQAGVYIPLMVGLIPGFIYWCVITARKHK</sequence>
<evidence type="ECO:0000313" key="2">
    <source>
        <dbReference type="EMBL" id="SHO44825.1"/>
    </source>
</evidence>
<proteinExistence type="predicted"/>
<evidence type="ECO:0000313" key="3">
    <source>
        <dbReference type="Proteomes" id="UP000232412"/>
    </source>
</evidence>
<dbReference type="EMBL" id="FRFC01000003">
    <property type="protein sequence ID" value="SHO44825.1"/>
    <property type="molecule type" value="Genomic_DNA"/>
</dbReference>
<keyword evidence="1" id="KW-0472">Membrane</keyword>
<dbReference type="Proteomes" id="UP000232412">
    <property type="component" value="Unassembled WGS sequence"/>
</dbReference>
<feature type="transmembrane region" description="Helical" evidence="1">
    <location>
        <begin position="6"/>
        <end position="27"/>
    </location>
</feature>
<protein>
    <submittedName>
        <fullName evidence="2">Uncharacterized protein</fullName>
    </submittedName>
</protein>
<accession>A0A2H1EFX5</accession>
<gene>
    <name evidence="2" type="ORF">NSIN_20451</name>
</gene>